<gene>
    <name evidence="6" type="ORF">FC34_GL000430</name>
</gene>
<dbReference type="EMBL" id="AYZQ01000001">
    <property type="protein sequence ID" value="KRM72720.1"/>
    <property type="molecule type" value="Genomic_DNA"/>
</dbReference>
<name>A0A0R2B020_9LACO</name>
<dbReference type="Proteomes" id="UP000051672">
    <property type="component" value="Unassembled WGS sequence"/>
</dbReference>
<dbReference type="Pfam" id="PF02245">
    <property type="entry name" value="Pur_DNA_glyco"/>
    <property type="match status" value="1"/>
</dbReference>
<evidence type="ECO:0000256" key="1">
    <source>
        <dbReference type="ARBA" id="ARBA00009232"/>
    </source>
</evidence>
<comment type="caution">
    <text evidence="6">The sequence shown here is derived from an EMBL/GenBank/DDBJ whole genome shotgun (WGS) entry which is preliminary data.</text>
</comment>
<keyword evidence="3 5" id="KW-0378">Hydrolase</keyword>
<dbReference type="PANTHER" id="PTHR10429:SF0">
    <property type="entry name" value="DNA-3-METHYLADENINE GLYCOSYLASE"/>
    <property type="match status" value="1"/>
</dbReference>
<dbReference type="STRING" id="1423727.FC34_GL000430"/>
<accession>A0A0R2B020</accession>
<dbReference type="EC" id="3.2.2.-" evidence="5"/>
<dbReference type="PANTHER" id="PTHR10429">
    <property type="entry name" value="DNA-3-METHYLADENINE GLYCOSYLASE"/>
    <property type="match status" value="1"/>
</dbReference>
<evidence type="ECO:0000256" key="5">
    <source>
        <dbReference type="HAMAP-Rule" id="MF_00527"/>
    </source>
</evidence>
<keyword evidence="2 5" id="KW-0227">DNA damage</keyword>
<dbReference type="CDD" id="cd00540">
    <property type="entry name" value="AAG"/>
    <property type="match status" value="1"/>
</dbReference>
<dbReference type="GO" id="GO:0003677">
    <property type="term" value="F:DNA binding"/>
    <property type="evidence" value="ECO:0007669"/>
    <property type="project" value="InterPro"/>
</dbReference>
<dbReference type="GO" id="GO:0003905">
    <property type="term" value="F:alkylbase DNA N-glycosylase activity"/>
    <property type="evidence" value="ECO:0007669"/>
    <property type="project" value="InterPro"/>
</dbReference>
<evidence type="ECO:0000256" key="2">
    <source>
        <dbReference type="ARBA" id="ARBA00022763"/>
    </source>
</evidence>
<keyword evidence="4 5" id="KW-0234">DNA repair</keyword>
<protein>
    <recommendedName>
        <fullName evidence="5">Putative 3-methyladenine DNA glycosylase</fullName>
        <ecNumber evidence="5">3.2.2.-</ecNumber>
    </recommendedName>
</protein>
<dbReference type="FunFam" id="3.10.300.10:FF:000001">
    <property type="entry name" value="Putative 3-methyladenine DNA glycosylase"/>
    <property type="match status" value="1"/>
</dbReference>
<keyword evidence="7" id="KW-1185">Reference proteome</keyword>
<dbReference type="InterPro" id="IPR003180">
    <property type="entry name" value="MPG"/>
</dbReference>
<dbReference type="InterPro" id="IPR011034">
    <property type="entry name" value="Formyl_transferase-like_C_sf"/>
</dbReference>
<dbReference type="PATRIC" id="fig|1423727.3.peg.432"/>
<dbReference type="GO" id="GO:0006284">
    <property type="term" value="P:base-excision repair"/>
    <property type="evidence" value="ECO:0007669"/>
    <property type="project" value="InterPro"/>
</dbReference>
<dbReference type="OrthoDB" id="9794313at2"/>
<proteinExistence type="inferred from homology"/>
<dbReference type="RefSeq" id="WP_057893739.1">
    <property type="nucleotide sequence ID" value="NZ_AYZQ01000001.1"/>
</dbReference>
<dbReference type="HAMAP" id="MF_00527">
    <property type="entry name" value="3MGH"/>
    <property type="match status" value="1"/>
</dbReference>
<organism evidence="6 7">
    <name type="scientific">Lacticaseibacillus brantae DSM 23927</name>
    <dbReference type="NCBI Taxonomy" id="1423727"/>
    <lineage>
        <taxon>Bacteria</taxon>
        <taxon>Bacillati</taxon>
        <taxon>Bacillota</taxon>
        <taxon>Bacilli</taxon>
        <taxon>Lactobacillales</taxon>
        <taxon>Lactobacillaceae</taxon>
        <taxon>Lacticaseibacillus</taxon>
    </lineage>
</organism>
<reference evidence="6 7" key="1">
    <citation type="journal article" date="2015" name="Genome Announc.">
        <title>Expanding the biotechnology potential of lactobacilli through comparative genomics of 213 strains and associated genera.</title>
        <authorList>
            <person name="Sun Z."/>
            <person name="Harris H.M."/>
            <person name="McCann A."/>
            <person name="Guo C."/>
            <person name="Argimon S."/>
            <person name="Zhang W."/>
            <person name="Yang X."/>
            <person name="Jeffery I.B."/>
            <person name="Cooney J.C."/>
            <person name="Kagawa T.F."/>
            <person name="Liu W."/>
            <person name="Song Y."/>
            <person name="Salvetti E."/>
            <person name="Wrobel A."/>
            <person name="Rasinkangas P."/>
            <person name="Parkhill J."/>
            <person name="Rea M.C."/>
            <person name="O'Sullivan O."/>
            <person name="Ritari J."/>
            <person name="Douillard F.P."/>
            <person name="Paul Ross R."/>
            <person name="Yang R."/>
            <person name="Briner A.E."/>
            <person name="Felis G.E."/>
            <person name="de Vos W.M."/>
            <person name="Barrangou R."/>
            <person name="Klaenhammer T.R."/>
            <person name="Caufield P.W."/>
            <person name="Cui Y."/>
            <person name="Zhang H."/>
            <person name="O'Toole P.W."/>
        </authorList>
    </citation>
    <scope>NUCLEOTIDE SEQUENCE [LARGE SCALE GENOMIC DNA]</scope>
    <source>
        <strain evidence="6 7">DSM 23927</strain>
    </source>
</reference>
<evidence type="ECO:0000256" key="3">
    <source>
        <dbReference type="ARBA" id="ARBA00022801"/>
    </source>
</evidence>
<dbReference type="NCBIfam" id="TIGR00567">
    <property type="entry name" value="3mg"/>
    <property type="match status" value="1"/>
</dbReference>
<dbReference type="SUPFAM" id="SSF50486">
    <property type="entry name" value="FMT C-terminal domain-like"/>
    <property type="match status" value="1"/>
</dbReference>
<dbReference type="AlphaFoldDB" id="A0A0R2B020"/>
<evidence type="ECO:0000256" key="4">
    <source>
        <dbReference type="ARBA" id="ARBA00023204"/>
    </source>
</evidence>
<evidence type="ECO:0000313" key="7">
    <source>
        <dbReference type="Proteomes" id="UP000051672"/>
    </source>
</evidence>
<evidence type="ECO:0000313" key="6">
    <source>
        <dbReference type="EMBL" id="KRM72720.1"/>
    </source>
</evidence>
<sequence>MDFEWLTQQSTPDLAKALLGYRLTVDETGGLIVETEAYVGVTDRTAHVFGGKKTAANQALYAPAGTVYVYRLRAYFLMNIITQVASEPQGVLIRAIEPTKGLATMAARRGQQGYNLTSGPGKLAQAMAIDLRDNSTMLNQGRIHLSSHRIKTPAAIESGPRIGVPNKGEWTTAPLRFWVAHNPYVSGMTKQQMNEQTKGWQ</sequence>
<dbReference type="InterPro" id="IPR036995">
    <property type="entry name" value="MPG_sf"/>
</dbReference>
<dbReference type="Gene3D" id="3.10.300.10">
    <property type="entry name" value="Methylpurine-DNA glycosylase (MPG)"/>
    <property type="match status" value="1"/>
</dbReference>
<comment type="similarity">
    <text evidence="1 5">Belongs to the DNA glycosylase MPG family.</text>
</comment>